<dbReference type="AlphaFoldDB" id="A0A8J5THA2"/>
<accession>A0A8J5THA2</accession>
<evidence type="ECO:0000256" key="1">
    <source>
        <dbReference type="SAM" id="MobiDB-lite"/>
    </source>
</evidence>
<feature type="region of interest" description="Disordered" evidence="1">
    <location>
        <begin position="61"/>
        <end position="109"/>
    </location>
</feature>
<evidence type="ECO:0000313" key="3">
    <source>
        <dbReference type="Proteomes" id="UP000729402"/>
    </source>
</evidence>
<gene>
    <name evidence="2" type="ORF">GUJ93_ZPchr0014g46952</name>
</gene>
<sequence length="109" mass="11925">MTCDCESASARRAASRSRPRDGSFHGNFPMSPLHQIESSAACPNNRDALVGTRAHRPVIPIKTGRKSTKKHNSAVDPRELDGPCAPGAKRNGVTRYPPHFLPSRPLRSR</sequence>
<proteinExistence type="predicted"/>
<feature type="compositionally biased region" description="Basic residues" evidence="1">
    <location>
        <begin position="63"/>
        <end position="72"/>
    </location>
</feature>
<keyword evidence="3" id="KW-1185">Reference proteome</keyword>
<reference evidence="2" key="2">
    <citation type="submission" date="2021-02" db="EMBL/GenBank/DDBJ databases">
        <authorList>
            <person name="Kimball J.A."/>
            <person name="Haas M.W."/>
            <person name="Macchietto M."/>
            <person name="Kono T."/>
            <person name="Duquette J."/>
            <person name="Shao M."/>
        </authorList>
    </citation>
    <scope>NUCLEOTIDE SEQUENCE</scope>
    <source>
        <tissue evidence="2">Fresh leaf tissue</tissue>
    </source>
</reference>
<evidence type="ECO:0000313" key="2">
    <source>
        <dbReference type="EMBL" id="KAG8082194.1"/>
    </source>
</evidence>
<dbReference type="EMBL" id="JAAALK010000086">
    <property type="protein sequence ID" value="KAG8082194.1"/>
    <property type="molecule type" value="Genomic_DNA"/>
</dbReference>
<name>A0A8J5THA2_ZIZPA</name>
<protein>
    <submittedName>
        <fullName evidence="2">Uncharacterized protein</fullName>
    </submittedName>
</protein>
<dbReference type="Proteomes" id="UP000729402">
    <property type="component" value="Unassembled WGS sequence"/>
</dbReference>
<organism evidence="2 3">
    <name type="scientific">Zizania palustris</name>
    <name type="common">Northern wild rice</name>
    <dbReference type="NCBI Taxonomy" id="103762"/>
    <lineage>
        <taxon>Eukaryota</taxon>
        <taxon>Viridiplantae</taxon>
        <taxon>Streptophyta</taxon>
        <taxon>Embryophyta</taxon>
        <taxon>Tracheophyta</taxon>
        <taxon>Spermatophyta</taxon>
        <taxon>Magnoliopsida</taxon>
        <taxon>Liliopsida</taxon>
        <taxon>Poales</taxon>
        <taxon>Poaceae</taxon>
        <taxon>BOP clade</taxon>
        <taxon>Oryzoideae</taxon>
        <taxon>Oryzeae</taxon>
        <taxon>Zizaniinae</taxon>
        <taxon>Zizania</taxon>
    </lineage>
</organism>
<comment type="caution">
    <text evidence="2">The sequence shown here is derived from an EMBL/GenBank/DDBJ whole genome shotgun (WGS) entry which is preliminary data.</text>
</comment>
<reference evidence="2" key="1">
    <citation type="journal article" date="2021" name="bioRxiv">
        <title>Whole Genome Assembly and Annotation of Northern Wild Rice, Zizania palustris L., Supports a Whole Genome Duplication in the Zizania Genus.</title>
        <authorList>
            <person name="Haas M."/>
            <person name="Kono T."/>
            <person name="Macchietto M."/>
            <person name="Millas R."/>
            <person name="McGilp L."/>
            <person name="Shao M."/>
            <person name="Duquette J."/>
            <person name="Hirsch C.N."/>
            <person name="Kimball J."/>
        </authorList>
    </citation>
    <scope>NUCLEOTIDE SEQUENCE</scope>
    <source>
        <tissue evidence="2">Fresh leaf tissue</tissue>
    </source>
</reference>
<feature type="region of interest" description="Disordered" evidence="1">
    <location>
        <begin position="1"/>
        <end position="32"/>
    </location>
</feature>